<comment type="caution">
    <text evidence="2">The sequence shown here is derived from an EMBL/GenBank/DDBJ whole genome shotgun (WGS) entry which is preliminary data.</text>
</comment>
<evidence type="ECO:0000313" key="3">
    <source>
        <dbReference type="Proteomes" id="UP000028582"/>
    </source>
</evidence>
<proteinExistence type="predicted"/>
<sequence>MEVVAKEATERMNATAATVAGTTTEVAVATMATVKQAELLPVHALRAFPMIARPRRRVLAVTLLHGAQQWTVVAPTMIKTKKKWNQNPWSLLRVQNKAGISNDYPKENVDDREDAQHANQNTRI</sequence>
<dbReference type="AlphaFoldDB" id="A0A080ZHW1"/>
<evidence type="ECO:0000256" key="1">
    <source>
        <dbReference type="SAM" id="MobiDB-lite"/>
    </source>
</evidence>
<accession>A0A080ZHW1</accession>
<name>A0A080ZHW1_PHYNI</name>
<organism evidence="2 3">
    <name type="scientific">Phytophthora nicotianae P1976</name>
    <dbReference type="NCBI Taxonomy" id="1317066"/>
    <lineage>
        <taxon>Eukaryota</taxon>
        <taxon>Sar</taxon>
        <taxon>Stramenopiles</taxon>
        <taxon>Oomycota</taxon>
        <taxon>Peronosporomycetes</taxon>
        <taxon>Peronosporales</taxon>
        <taxon>Peronosporaceae</taxon>
        <taxon>Phytophthora</taxon>
    </lineage>
</organism>
<protein>
    <submittedName>
        <fullName evidence="2">Uncharacterized protein</fullName>
    </submittedName>
</protein>
<dbReference type="Proteomes" id="UP000028582">
    <property type="component" value="Unassembled WGS sequence"/>
</dbReference>
<evidence type="ECO:0000313" key="2">
    <source>
        <dbReference type="EMBL" id="ETO66222.1"/>
    </source>
</evidence>
<reference evidence="2 3" key="1">
    <citation type="submission" date="2013-11" db="EMBL/GenBank/DDBJ databases">
        <title>The Genome Sequence of Phytophthora parasitica P1976.</title>
        <authorList>
            <consortium name="The Broad Institute Genomics Platform"/>
            <person name="Russ C."/>
            <person name="Tyler B."/>
            <person name="Panabieres F."/>
            <person name="Shan W."/>
            <person name="Tripathy S."/>
            <person name="Grunwald N."/>
            <person name="Machado M."/>
            <person name="Johnson C.S."/>
            <person name="Walker B."/>
            <person name="Young S."/>
            <person name="Zeng Q."/>
            <person name="Gargeya S."/>
            <person name="Fitzgerald M."/>
            <person name="Haas B."/>
            <person name="Abouelleil A."/>
            <person name="Allen A.W."/>
            <person name="Alvarado L."/>
            <person name="Arachchi H.M."/>
            <person name="Berlin A.M."/>
            <person name="Chapman S.B."/>
            <person name="Gainer-Dewar J."/>
            <person name="Goldberg J."/>
            <person name="Griggs A."/>
            <person name="Gujja S."/>
            <person name="Hansen M."/>
            <person name="Howarth C."/>
            <person name="Imamovic A."/>
            <person name="Ireland A."/>
            <person name="Larimer J."/>
            <person name="McCowan C."/>
            <person name="Murphy C."/>
            <person name="Pearson M."/>
            <person name="Poon T.W."/>
            <person name="Priest M."/>
            <person name="Roberts A."/>
            <person name="Saif S."/>
            <person name="Shea T."/>
            <person name="Sisk P."/>
            <person name="Sykes S."/>
            <person name="Wortman J."/>
            <person name="Nusbaum C."/>
            <person name="Birren B."/>
        </authorList>
    </citation>
    <scope>NUCLEOTIDE SEQUENCE [LARGE SCALE GENOMIC DNA]</scope>
    <source>
        <strain evidence="2 3">P1976</strain>
    </source>
</reference>
<dbReference type="EMBL" id="ANJA01003046">
    <property type="protein sequence ID" value="ETO66222.1"/>
    <property type="molecule type" value="Genomic_DNA"/>
</dbReference>
<feature type="region of interest" description="Disordered" evidence="1">
    <location>
        <begin position="101"/>
        <end position="124"/>
    </location>
</feature>
<gene>
    <name evidence="2" type="ORF">F444_16535</name>
</gene>